<keyword evidence="2" id="KW-1133">Transmembrane helix</keyword>
<comment type="caution">
    <text evidence="3">The sequence shown here is derived from an EMBL/GenBank/DDBJ whole genome shotgun (WGS) entry which is preliminary data.</text>
</comment>
<dbReference type="EMBL" id="JAUSQU010000002">
    <property type="protein sequence ID" value="MDP9850265.1"/>
    <property type="molecule type" value="Genomic_DNA"/>
</dbReference>
<keyword evidence="2" id="KW-0812">Transmembrane</keyword>
<evidence type="ECO:0000313" key="3">
    <source>
        <dbReference type="EMBL" id="MDP9850265.1"/>
    </source>
</evidence>
<evidence type="ECO:0000313" key="4">
    <source>
        <dbReference type="Proteomes" id="UP001225356"/>
    </source>
</evidence>
<sequence>MDTATAVVTIVTAQTCALLGLLLRLRRRVRPAQIQDQSLTDMAKVITHGGQLEFNEERGAGRRPRMTLTHTQAPTKGRAA</sequence>
<evidence type="ECO:0000256" key="2">
    <source>
        <dbReference type="SAM" id="Phobius"/>
    </source>
</evidence>
<name>A0ABT9QV12_9ACTN</name>
<organism evidence="3 4">
    <name type="scientific">Streptosporangium lutulentum</name>
    <dbReference type="NCBI Taxonomy" id="1461250"/>
    <lineage>
        <taxon>Bacteria</taxon>
        <taxon>Bacillati</taxon>
        <taxon>Actinomycetota</taxon>
        <taxon>Actinomycetes</taxon>
        <taxon>Streptosporangiales</taxon>
        <taxon>Streptosporangiaceae</taxon>
        <taxon>Streptosporangium</taxon>
    </lineage>
</organism>
<keyword evidence="2" id="KW-0472">Membrane</keyword>
<feature type="region of interest" description="Disordered" evidence="1">
    <location>
        <begin position="55"/>
        <end position="80"/>
    </location>
</feature>
<gene>
    <name evidence="3" type="ORF">J2853_009561</name>
</gene>
<dbReference type="Proteomes" id="UP001225356">
    <property type="component" value="Unassembled WGS sequence"/>
</dbReference>
<protein>
    <submittedName>
        <fullName evidence="3">Uncharacterized protein</fullName>
    </submittedName>
</protein>
<reference evidence="3 4" key="1">
    <citation type="submission" date="2023-07" db="EMBL/GenBank/DDBJ databases">
        <title>Sequencing the genomes of 1000 actinobacteria strains.</title>
        <authorList>
            <person name="Klenk H.-P."/>
        </authorList>
    </citation>
    <scope>NUCLEOTIDE SEQUENCE [LARGE SCALE GENOMIC DNA]</scope>
    <source>
        <strain evidence="3 4">DSM 46740</strain>
    </source>
</reference>
<proteinExistence type="predicted"/>
<evidence type="ECO:0000256" key="1">
    <source>
        <dbReference type="SAM" id="MobiDB-lite"/>
    </source>
</evidence>
<accession>A0ABT9QV12</accession>
<feature type="transmembrane region" description="Helical" evidence="2">
    <location>
        <begin position="6"/>
        <end position="25"/>
    </location>
</feature>
<keyword evidence="4" id="KW-1185">Reference proteome</keyword>